<dbReference type="AlphaFoldDB" id="A0A2T0SYL6"/>
<organism evidence="1 2">
    <name type="scientific">Spirosoma oryzae</name>
    <dbReference type="NCBI Taxonomy" id="1469603"/>
    <lineage>
        <taxon>Bacteria</taxon>
        <taxon>Pseudomonadati</taxon>
        <taxon>Bacteroidota</taxon>
        <taxon>Cytophagia</taxon>
        <taxon>Cytophagales</taxon>
        <taxon>Cytophagaceae</taxon>
        <taxon>Spirosoma</taxon>
    </lineage>
</organism>
<protein>
    <submittedName>
        <fullName evidence="1">Uncharacterized protein</fullName>
    </submittedName>
</protein>
<dbReference type="EMBL" id="PVTE01000009">
    <property type="protein sequence ID" value="PRY38512.1"/>
    <property type="molecule type" value="Genomic_DNA"/>
</dbReference>
<comment type="caution">
    <text evidence="1">The sequence shown here is derived from an EMBL/GenBank/DDBJ whole genome shotgun (WGS) entry which is preliminary data.</text>
</comment>
<reference evidence="1 2" key="1">
    <citation type="submission" date="2018-03" db="EMBL/GenBank/DDBJ databases">
        <title>Genomic Encyclopedia of Archaeal and Bacterial Type Strains, Phase II (KMG-II): from individual species to whole genera.</title>
        <authorList>
            <person name="Goeker M."/>
        </authorList>
    </citation>
    <scope>NUCLEOTIDE SEQUENCE [LARGE SCALE GENOMIC DNA]</scope>
    <source>
        <strain evidence="1 2">DSM 28354</strain>
    </source>
</reference>
<keyword evidence="2" id="KW-1185">Reference proteome</keyword>
<evidence type="ECO:0000313" key="1">
    <source>
        <dbReference type="EMBL" id="PRY38512.1"/>
    </source>
</evidence>
<name>A0A2T0SYL6_9BACT</name>
<accession>A0A2T0SYL6</accession>
<gene>
    <name evidence="1" type="ORF">CLV58_109239</name>
</gene>
<proteinExistence type="predicted"/>
<sequence>MAPAIPVHYQIDTLQVPHETGDTLVYPGAQVTIPVREYNRLVQRDQLADQAAGILADYQKQLADCETNRVQMNQIVRQTSYTIQRGLDEQQYTLSGRPIIIQPCPSPPVVKPKVPWYSWVLTGFAGGVGILLGSRL</sequence>
<evidence type="ECO:0000313" key="2">
    <source>
        <dbReference type="Proteomes" id="UP000238375"/>
    </source>
</evidence>
<dbReference type="Proteomes" id="UP000238375">
    <property type="component" value="Unassembled WGS sequence"/>
</dbReference>
<dbReference type="RefSeq" id="WP_146141435.1">
    <property type="nucleotide sequence ID" value="NZ_PVTE01000009.1"/>
</dbReference>